<keyword evidence="2" id="KW-0812">Transmembrane</keyword>
<protein>
    <submittedName>
        <fullName evidence="3">Uncharacterized protein</fullName>
    </submittedName>
</protein>
<feature type="compositionally biased region" description="Polar residues" evidence="1">
    <location>
        <begin position="18"/>
        <end position="37"/>
    </location>
</feature>
<accession>A0ABS8T374</accession>
<keyword evidence="2" id="KW-0472">Membrane</keyword>
<dbReference type="Proteomes" id="UP000823775">
    <property type="component" value="Unassembled WGS sequence"/>
</dbReference>
<comment type="caution">
    <text evidence="3">The sequence shown here is derived from an EMBL/GenBank/DDBJ whole genome shotgun (WGS) entry which is preliminary data.</text>
</comment>
<organism evidence="3 4">
    <name type="scientific">Datura stramonium</name>
    <name type="common">Jimsonweed</name>
    <name type="synonym">Common thornapple</name>
    <dbReference type="NCBI Taxonomy" id="4076"/>
    <lineage>
        <taxon>Eukaryota</taxon>
        <taxon>Viridiplantae</taxon>
        <taxon>Streptophyta</taxon>
        <taxon>Embryophyta</taxon>
        <taxon>Tracheophyta</taxon>
        <taxon>Spermatophyta</taxon>
        <taxon>Magnoliopsida</taxon>
        <taxon>eudicotyledons</taxon>
        <taxon>Gunneridae</taxon>
        <taxon>Pentapetalae</taxon>
        <taxon>asterids</taxon>
        <taxon>lamiids</taxon>
        <taxon>Solanales</taxon>
        <taxon>Solanaceae</taxon>
        <taxon>Solanoideae</taxon>
        <taxon>Datureae</taxon>
        <taxon>Datura</taxon>
    </lineage>
</organism>
<keyword evidence="2" id="KW-1133">Transmembrane helix</keyword>
<sequence>MLRFSKILQRVQKEAITAPSTPVSGNSSGKPANASANDKNDGGDRRRWMGFMEMTMGTLVILVLSYLT</sequence>
<evidence type="ECO:0000256" key="2">
    <source>
        <dbReference type="SAM" id="Phobius"/>
    </source>
</evidence>
<evidence type="ECO:0000256" key="1">
    <source>
        <dbReference type="SAM" id="MobiDB-lite"/>
    </source>
</evidence>
<dbReference type="EMBL" id="JACEIK010001011">
    <property type="protein sequence ID" value="MCD7465017.1"/>
    <property type="molecule type" value="Genomic_DNA"/>
</dbReference>
<proteinExistence type="predicted"/>
<name>A0ABS8T374_DATST</name>
<evidence type="ECO:0000313" key="3">
    <source>
        <dbReference type="EMBL" id="MCD7465017.1"/>
    </source>
</evidence>
<keyword evidence="4" id="KW-1185">Reference proteome</keyword>
<feature type="region of interest" description="Disordered" evidence="1">
    <location>
        <begin position="15"/>
        <end position="46"/>
    </location>
</feature>
<feature type="transmembrane region" description="Helical" evidence="2">
    <location>
        <begin position="48"/>
        <end position="67"/>
    </location>
</feature>
<reference evidence="3 4" key="1">
    <citation type="journal article" date="2021" name="BMC Genomics">
        <title>Datura genome reveals duplications of psychoactive alkaloid biosynthetic genes and high mutation rate following tissue culture.</title>
        <authorList>
            <person name="Rajewski A."/>
            <person name="Carter-House D."/>
            <person name="Stajich J."/>
            <person name="Litt A."/>
        </authorList>
    </citation>
    <scope>NUCLEOTIDE SEQUENCE [LARGE SCALE GENOMIC DNA]</scope>
    <source>
        <strain evidence="3">AR-01</strain>
    </source>
</reference>
<gene>
    <name evidence="3" type="ORF">HAX54_000409</name>
</gene>
<evidence type="ECO:0000313" key="4">
    <source>
        <dbReference type="Proteomes" id="UP000823775"/>
    </source>
</evidence>